<proteinExistence type="predicted"/>
<dbReference type="Proteomes" id="UP001501079">
    <property type="component" value="Unassembled WGS sequence"/>
</dbReference>
<protein>
    <submittedName>
        <fullName evidence="1">Uncharacterized protein</fullName>
    </submittedName>
</protein>
<reference evidence="2" key="1">
    <citation type="journal article" date="2019" name="Int. J. Syst. Evol. Microbiol.">
        <title>The Global Catalogue of Microorganisms (GCM) 10K type strain sequencing project: providing services to taxonomists for standard genome sequencing and annotation.</title>
        <authorList>
            <consortium name="The Broad Institute Genomics Platform"/>
            <consortium name="The Broad Institute Genome Sequencing Center for Infectious Disease"/>
            <person name="Wu L."/>
            <person name="Ma J."/>
        </authorList>
    </citation>
    <scope>NUCLEOTIDE SEQUENCE [LARGE SCALE GENOMIC DNA]</scope>
    <source>
        <strain evidence="2">JCM 17591</strain>
    </source>
</reference>
<evidence type="ECO:0000313" key="1">
    <source>
        <dbReference type="EMBL" id="GAA4178921.1"/>
    </source>
</evidence>
<keyword evidence="2" id="KW-1185">Reference proteome</keyword>
<name>A0ABP8A6G8_9MICO</name>
<accession>A0ABP8A6G8</accession>
<dbReference type="RefSeq" id="WP_344755923.1">
    <property type="nucleotide sequence ID" value="NZ_BAABBW010000005.1"/>
</dbReference>
<dbReference type="EMBL" id="BAABBW010000005">
    <property type="protein sequence ID" value="GAA4178921.1"/>
    <property type="molecule type" value="Genomic_DNA"/>
</dbReference>
<sequence>MTTYCPSPDHDGAKVPATRHIEIAPADAPTERDRYLMTTETMRCESCVEIVVAVMVRNGQRVTIWATEPLEQESER</sequence>
<gene>
    <name evidence="1" type="ORF">GCM10022287_30270</name>
</gene>
<evidence type="ECO:0000313" key="2">
    <source>
        <dbReference type="Proteomes" id="UP001501079"/>
    </source>
</evidence>
<organism evidence="1 2">
    <name type="scientific">Gryllotalpicola koreensis</name>
    <dbReference type="NCBI Taxonomy" id="993086"/>
    <lineage>
        <taxon>Bacteria</taxon>
        <taxon>Bacillati</taxon>
        <taxon>Actinomycetota</taxon>
        <taxon>Actinomycetes</taxon>
        <taxon>Micrococcales</taxon>
        <taxon>Microbacteriaceae</taxon>
        <taxon>Gryllotalpicola</taxon>
    </lineage>
</organism>
<comment type="caution">
    <text evidence="1">The sequence shown here is derived from an EMBL/GenBank/DDBJ whole genome shotgun (WGS) entry which is preliminary data.</text>
</comment>